<evidence type="ECO:0000313" key="2">
    <source>
        <dbReference type="EMBL" id="GFG36439.1"/>
    </source>
</evidence>
<sequence length="326" mass="36346">MGGATSLINDTPECLGHCFSQATKANLVVKKITYQYNKVNSITTIIFSKSSTLKFMGLHVREKRLVFLYSVAALLSLVTIICSAVPWNHWKEILDTCLSVRCGCILYGTQTFYTFNGGAISMCYFTTLASVPALVIAIIMAVYHGYRVCMFSSDADNSTSRMTRRNGDVAVVTAHTKKVADNPGCICWTGSVILSCAIGILLIINAGILTYGYYSTCAEYRHGLSKNSQITGQMAAAINVRLPCGAIFDFMDYLEPVTRPFQRKEYVNYDHPHEERDFQRGPFINTGLSLQMAISSAWINCVVWIVTFVSNSILLFNERGWCRRTR</sequence>
<reference evidence="3" key="1">
    <citation type="submission" date="2020-01" db="EMBL/GenBank/DDBJ databases">
        <title>Draft genome sequence of the Termite Coptotermes fromosanus.</title>
        <authorList>
            <person name="Itakura S."/>
            <person name="Yosikawa Y."/>
            <person name="Umezawa K."/>
        </authorList>
    </citation>
    <scope>NUCLEOTIDE SEQUENCE [LARGE SCALE GENOMIC DNA]</scope>
</reference>
<keyword evidence="1" id="KW-0812">Transmembrane</keyword>
<keyword evidence="1" id="KW-1133">Transmembrane helix</keyword>
<keyword evidence="1" id="KW-0472">Membrane</keyword>
<dbReference type="EMBL" id="BLKM01000636">
    <property type="protein sequence ID" value="GFG36439.1"/>
    <property type="molecule type" value="Genomic_DNA"/>
</dbReference>
<protein>
    <submittedName>
        <fullName evidence="2">Uncharacterized protein</fullName>
    </submittedName>
</protein>
<gene>
    <name evidence="2" type="ORF">Cfor_00682</name>
</gene>
<accession>A0A6L2PV67</accession>
<dbReference type="AlphaFoldDB" id="A0A6L2PV67"/>
<comment type="caution">
    <text evidence="2">The sequence shown here is derived from an EMBL/GenBank/DDBJ whole genome shotgun (WGS) entry which is preliminary data.</text>
</comment>
<feature type="transmembrane region" description="Helical" evidence="1">
    <location>
        <begin position="297"/>
        <end position="316"/>
    </location>
</feature>
<proteinExistence type="predicted"/>
<dbReference type="InParanoid" id="A0A6L2PV67"/>
<dbReference type="FunCoup" id="A0A6L2PV67">
    <property type="interactions" value="19"/>
</dbReference>
<dbReference type="OrthoDB" id="8186944at2759"/>
<organism evidence="2 3">
    <name type="scientific">Coptotermes formosanus</name>
    <name type="common">Formosan subterranean termite</name>
    <dbReference type="NCBI Taxonomy" id="36987"/>
    <lineage>
        <taxon>Eukaryota</taxon>
        <taxon>Metazoa</taxon>
        <taxon>Ecdysozoa</taxon>
        <taxon>Arthropoda</taxon>
        <taxon>Hexapoda</taxon>
        <taxon>Insecta</taxon>
        <taxon>Pterygota</taxon>
        <taxon>Neoptera</taxon>
        <taxon>Polyneoptera</taxon>
        <taxon>Dictyoptera</taxon>
        <taxon>Blattodea</taxon>
        <taxon>Blattoidea</taxon>
        <taxon>Termitoidae</taxon>
        <taxon>Rhinotermitidae</taxon>
        <taxon>Coptotermes</taxon>
    </lineage>
</organism>
<keyword evidence="3" id="KW-1185">Reference proteome</keyword>
<dbReference type="Proteomes" id="UP000502823">
    <property type="component" value="Unassembled WGS sequence"/>
</dbReference>
<evidence type="ECO:0000256" key="1">
    <source>
        <dbReference type="SAM" id="Phobius"/>
    </source>
</evidence>
<feature type="transmembrane region" description="Helical" evidence="1">
    <location>
        <begin position="119"/>
        <end position="143"/>
    </location>
</feature>
<feature type="transmembrane region" description="Helical" evidence="1">
    <location>
        <begin position="185"/>
        <end position="214"/>
    </location>
</feature>
<feature type="transmembrane region" description="Helical" evidence="1">
    <location>
        <begin position="66"/>
        <end position="87"/>
    </location>
</feature>
<name>A0A6L2PV67_COPFO</name>
<evidence type="ECO:0000313" key="3">
    <source>
        <dbReference type="Proteomes" id="UP000502823"/>
    </source>
</evidence>